<dbReference type="EMBL" id="VCAZ01000164">
    <property type="protein sequence ID" value="TTA83872.1"/>
    <property type="molecule type" value="Genomic_DNA"/>
</dbReference>
<evidence type="ECO:0000313" key="2">
    <source>
        <dbReference type="EMBL" id="TTA83872.1"/>
    </source>
</evidence>
<feature type="transmembrane region" description="Helical" evidence="1">
    <location>
        <begin position="244"/>
        <end position="266"/>
    </location>
</feature>
<sequence length="338" mass="37315">MPEGAWVRYTPSPIMCSACNYMSTDIDGADPGTTKVSPPMQQWFNHPMQANCGLFHKGVRPHSKLKKLVVEEIQATITDIPVITAVGFNTVTIEKPFCYFDSFSSDCPSGYCPVYLIASLTSATSKYDTDKLTETVYDYTVAFTATGTPFFTVYLGFWRDLPCPAAGTPDVTVGAEGACTTRLCNGVLPDGRDVSFKYVLVIDNDEIAETKWSDNVLLRERKSPDSLGSGYAGRSSATVIITTILSITSFLLFLLLLSTFILICCCQKGKTESYGMEQKPSLVESLPVPSYEVHHLKNSSPYDNPAYEQYLKQRPQKTTTTINHLQCSSSDNITLHEM</sequence>
<dbReference type="PANTHER" id="PTHR15446">
    <property type="entry name" value="UROPLAKIN III"/>
    <property type="match status" value="1"/>
</dbReference>
<dbReference type="InterPro" id="IPR024831">
    <property type="entry name" value="Uroplakin-3"/>
</dbReference>
<dbReference type="Proteomes" id="UP000319801">
    <property type="component" value="Unassembled WGS sequence"/>
</dbReference>
<keyword evidence="1" id="KW-0472">Membrane</keyword>
<keyword evidence="1" id="KW-1133">Transmembrane helix</keyword>
<gene>
    <name evidence="2" type="ORF">Baya_14368</name>
</gene>
<accession>A0A556V9B8</accession>
<organism evidence="2 3">
    <name type="scientific">Bagarius yarrelli</name>
    <name type="common">Goonch</name>
    <name type="synonym">Bagrus yarrelli</name>
    <dbReference type="NCBI Taxonomy" id="175774"/>
    <lineage>
        <taxon>Eukaryota</taxon>
        <taxon>Metazoa</taxon>
        <taxon>Chordata</taxon>
        <taxon>Craniata</taxon>
        <taxon>Vertebrata</taxon>
        <taxon>Euteleostomi</taxon>
        <taxon>Actinopterygii</taxon>
        <taxon>Neopterygii</taxon>
        <taxon>Teleostei</taxon>
        <taxon>Ostariophysi</taxon>
        <taxon>Siluriformes</taxon>
        <taxon>Sisoridae</taxon>
        <taxon>Sisorinae</taxon>
        <taxon>Bagarius</taxon>
    </lineage>
</organism>
<name>A0A556V9B8_BAGYA</name>
<keyword evidence="1" id="KW-0812">Transmembrane</keyword>
<comment type="caution">
    <text evidence="2">The sequence shown here is derived from an EMBL/GenBank/DDBJ whole genome shotgun (WGS) entry which is preliminary data.</text>
</comment>
<dbReference type="PANTHER" id="PTHR15446:SF2">
    <property type="entry name" value="UROPLAKIN-3B-LIKE PROTEIN 1-RELATED"/>
    <property type="match status" value="1"/>
</dbReference>
<evidence type="ECO:0000313" key="3">
    <source>
        <dbReference type="Proteomes" id="UP000319801"/>
    </source>
</evidence>
<evidence type="ECO:0000256" key="1">
    <source>
        <dbReference type="SAM" id="Phobius"/>
    </source>
</evidence>
<dbReference type="AlphaFoldDB" id="A0A556V9B8"/>
<reference evidence="2 3" key="1">
    <citation type="journal article" date="2019" name="Genome Biol. Evol.">
        <title>Whole-Genome Sequencing of the Giant Devil Catfish, Bagarius yarrelli.</title>
        <authorList>
            <person name="Jiang W."/>
            <person name="Lv Y."/>
            <person name="Cheng L."/>
            <person name="Yang K."/>
            <person name="Chao B."/>
            <person name="Wang X."/>
            <person name="Li Y."/>
            <person name="Pan X."/>
            <person name="You X."/>
            <person name="Zhang Y."/>
            <person name="Yang J."/>
            <person name="Li J."/>
            <person name="Zhang X."/>
            <person name="Liu S."/>
            <person name="Sun C."/>
            <person name="Yang J."/>
            <person name="Shi Q."/>
        </authorList>
    </citation>
    <scope>NUCLEOTIDE SEQUENCE [LARGE SCALE GENOMIC DNA]</scope>
    <source>
        <strain evidence="2">JWS20170419001</strain>
        <tissue evidence="2">Muscle</tissue>
    </source>
</reference>
<dbReference type="GO" id="GO:0016020">
    <property type="term" value="C:membrane"/>
    <property type="evidence" value="ECO:0007669"/>
    <property type="project" value="TreeGrafter"/>
</dbReference>
<proteinExistence type="predicted"/>
<keyword evidence="3" id="KW-1185">Reference proteome</keyword>
<protein>
    <submittedName>
        <fullName evidence="2">Uroplakin-3b</fullName>
    </submittedName>
</protein>
<dbReference type="OrthoDB" id="9945328at2759"/>